<name>A0A2N9AM71_METEX</name>
<accession>A0A2N9AM71</accession>
<sequence length="162" mass="17720">MAYVNSPPRASASAPRPCGCHRWRLSPWPHARRPRRSLARSPRPGRGPARTGAGRAARRRFGRRWSLLVLASCREPQGQKRSAVLLIVMPPHELAIGILKNPEARVLGILGHVARHVLANLYDELAVGALFDGVVQGEHQAFRARTTNSQIGMPTGVPGTPR</sequence>
<feature type="compositionally biased region" description="Low complexity" evidence="1">
    <location>
        <begin position="39"/>
        <end position="55"/>
    </location>
</feature>
<evidence type="ECO:0000256" key="1">
    <source>
        <dbReference type="SAM" id="MobiDB-lite"/>
    </source>
</evidence>
<dbReference type="AlphaFoldDB" id="A0A2N9AM71"/>
<proteinExistence type="predicted"/>
<reference evidence="3" key="1">
    <citation type="submission" date="2017-10" db="EMBL/GenBank/DDBJ databases">
        <authorList>
            <person name="Regsiter A."/>
            <person name="William W."/>
        </authorList>
    </citation>
    <scope>NUCLEOTIDE SEQUENCE [LARGE SCALE GENOMIC DNA]</scope>
</reference>
<protein>
    <submittedName>
        <fullName evidence="2">Uncharacterized protein</fullName>
    </submittedName>
</protein>
<dbReference type="EMBL" id="LT962688">
    <property type="protein sequence ID" value="SOR28464.1"/>
    <property type="molecule type" value="Genomic_DNA"/>
</dbReference>
<evidence type="ECO:0000313" key="3">
    <source>
        <dbReference type="Proteomes" id="UP000233769"/>
    </source>
</evidence>
<feature type="region of interest" description="Disordered" evidence="1">
    <location>
        <begin position="31"/>
        <end position="57"/>
    </location>
</feature>
<organism evidence="2 3">
    <name type="scientific">Methylorubrum extorquens</name>
    <name type="common">Methylobacterium dichloromethanicum</name>
    <name type="synonym">Methylobacterium extorquens</name>
    <dbReference type="NCBI Taxonomy" id="408"/>
    <lineage>
        <taxon>Bacteria</taxon>
        <taxon>Pseudomonadati</taxon>
        <taxon>Pseudomonadota</taxon>
        <taxon>Alphaproteobacteria</taxon>
        <taxon>Hyphomicrobiales</taxon>
        <taxon>Methylobacteriaceae</taxon>
        <taxon>Methylorubrum</taxon>
    </lineage>
</organism>
<dbReference type="Proteomes" id="UP000233769">
    <property type="component" value="Chromosome tk0001"/>
</dbReference>
<evidence type="ECO:0000313" key="2">
    <source>
        <dbReference type="EMBL" id="SOR28464.1"/>
    </source>
</evidence>
<gene>
    <name evidence="2" type="ORF">TK0001_1863</name>
</gene>